<name>A0A060SQA5_PYCCI</name>
<feature type="compositionally biased region" description="Pro residues" evidence="1">
    <location>
        <begin position="155"/>
        <end position="165"/>
    </location>
</feature>
<dbReference type="Proteomes" id="UP000029665">
    <property type="component" value="Unassembled WGS sequence"/>
</dbReference>
<accession>A0A060SQA5</accession>
<protein>
    <submittedName>
        <fullName evidence="2">Uncharacterized protein</fullName>
    </submittedName>
</protein>
<sequence length="165" mass="17722">MLGSPIAPDPVRGTASTVGQQQDRLLNNVPPGRPSVEFLTLPNPYERDVPPMPPPHDNIASPTSPLSHRASAYTNPSPSSHSHTYTVVPSAWPFEDSSEALLSRGPTRASHLTTSSGLHEDLVGYQKALEAHHRKEEEDVAQGEGGSSQARAVPEDPPPIYPGRE</sequence>
<dbReference type="STRING" id="5643.A0A060SQA5"/>
<dbReference type="EMBL" id="CCBP010000407">
    <property type="protein sequence ID" value="CDO76727.1"/>
    <property type="molecule type" value="Genomic_DNA"/>
</dbReference>
<feature type="compositionally biased region" description="Polar residues" evidence="1">
    <location>
        <begin position="14"/>
        <end position="25"/>
    </location>
</feature>
<feature type="region of interest" description="Disordered" evidence="1">
    <location>
        <begin position="103"/>
        <end position="165"/>
    </location>
</feature>
<evidence type="ECO:0000256" key="1">
    <source>
        <dbReference type="SAM" id="MobiDB-lite"/>
    </source>
</evidence>
<evidence type="ECO:0000313" key="3">
    <source>
        <dbReference type="Proteomes" id="UP000029665"/>
    </source>
</evidence>
<organism evidence="2 3">
    <name type="scientific">Pycnoporus cinnabarinus</name>
    <name type="common">Cinnabar-red polypore</name>
    <name type="synonym">Trametes cinnabarina</name>
    <dbReference type="NCBI Taxonomy" id="5643"/>
    <lineage>
        <taxon>Eukaryota</taxon>
        <taxon>Fungi</taxon>
        <taxon>Dikarya</taxon>
        <taxon>Basidiomycota</taxon>
        <taxon>Agaricomycotina</taxon>
        <taxon>Agaricomycetes</taxon>
        <taxon>Polyporales</taxon>
        <taxon>Polyporaceae</taxon>
        <taxon>Trametes</taxon>
    </lineage>
</organism>
<feature type="region of interest" description="Disordered" evidence="1">
    <location>
        <begin position="1"/>
        <end position="85"/>
    </location>
</feature>
<gene>
    <name evidence="2" type="ORF">BN946_scf184796.g21</name>
</gene>
<feature type="compositionally biased region" description="Polar residues" evidence="1">
    <location>
        <begin position="60"/>
        <end position="85"/>
    </location>
</feature>
<dbReference type="OMA" id="AWPFEDS"/>
<comment type="caution">
    <text evidence="2">The sequence shown here is derived from an EMBL/GenBank/DDBJ whole genome shotgun (WGS) entry which is preliminary data.</text>
</comment>
<evidence type="ECO:0000313" key="2">
    <source>
        <dbReference type="EMBL" id="CDO76727.1"/>
    </source>
</evidence>
<dbReference type="OrthoDB" id="2756859at2759"/>
<dbReference type="AlphaFoldDB" id="A0A060SQA5"/>
<dbReference type="HOGENOM" id="CLU_1611629_0_0_1"/>
<reference evidence="2" key="1">
    <citation type="submission" date="2014-01" db="EMBL/GenBank/DDBJ databases">
        <title>The genome of the white-rot fungus Pycnoporus cinnabarinus: a basidiomycete model with a versatile arsenal for lignocellulosic biomass breakdown.</title>
        <authorList>
            <person name="Levasseur A."/>
            <person name="Lomascolo A."/>
            <person name="Ruiz-Duenas F.J."/>
            <person name="Uzan E."/>
            <person name="Piumi F."/>
            <person name="Kues U."/>
            <person name="Ram A.F.J."/>
            <person name="Murat C."/>
            <person name="Haon M."/>
            <person name="Benoit I."/>
            <person name="Arfi Y."/>
            <person name="Chevret D."/>
            <person name="Drula E."/>
            <person name="Kwon M.J."/>
            <person name="Gouret P."/>
            <person name="Lesage-Meessen L."/>
            <person name="Lombard V."/>
            <person name="Mariette J."/>
            <person name="Noirot C."/>
            <person name="Park J."/>
            <person name="Patyshakuliyeva A."/>
            <person name="Wieneger R.A.B."/>
            <person name="Wosten H.A.B."/>
            <person name="Martin F."/>
            <person name="Coutinho P.M."/>
            <person name="de Vries R."/>
            <person name="Martinez A.T."/>
            <person name="Klopp C."/>
            <person name="Pontarotti P."/>
            <person name="Henrissat B."/>
            <person name="Record E."/>
        </authorList>
    </citation>
    <scope>NUCLEOTIDE SEQUENCE [LARGE SCALE GENOMIC DNA]</scope>
    <source>
        <strain evidence="2">BRFM137</strain>
    </source>
</reference>
<proteinExistence type="predicted"/>
<keyword evidence="3" id="KW-1185">Reference proteome</keyword>